<evidence type="ECO:0000256" key="1">
    <source>
        <dbReference type="ARBA" id="ARBA00023015"/>
    </source>
</evidence>
<dbReference type="Proteomes" id="UP000199495">
    <property type="component" value="Unassembled WGS sequence"/>
</dbReference>
<gene>
    <name evidence="5" type="ORF">SAMN04487974_101293</name>
</gene>
<protein>
    <submittedName>
        <fullName evidence="5">Transcriptional regulator, GntR family</fullName>
    </submittedName>
</protein>
<dbReference type="SMART" id="SM00895">
    <property type="entry name" value="FCD"/>
    <property type="match status" value="1"/>
</dbReference>
<dbReference type="InterPro" id="IPR008920">
    <property type="entry name" value="TF_FadR/GntR_C"/>
</dbReference>
<dbReference type="EMBL" id="FNCS01000001">
    <property type="protein sequence ID" value="SDG17815.1"/>
    <property type="molecule type" value="Genomic_DNA"/>
</dbReference>
<accession>A0A1G7S461</accession>
<sequence length="225" mass="25622">MATALKVKAFDLGKQASSADVIYDAMRDAIIRGEIEEGEPLRQDTIAQMFNVSRIPVREAMQRLEAQGLVVSERYKGVVVASLSYDQITEIFQFRALVEPTVIEMAVPLMSDESLETAQQFCDAFAAETDPIRWGDLNRDFHNSLYRDSDKAFFLSMIDKTNDLVERYVRLVLYLTQGMRYAVQEHQAILDACKARKPKLAADLTRNHIDTASKTLVSYLREHHK</sequence>
<dbReference type="SMART" id="SM00345">
    <property type="entry name" value="HTH_GNTR"/>
    <property type="match status" value="1"/>
</dbReference>
<dbReference type="AlphaFoldDB" id="A0A1G7S461"/>
<name>A0A1G7S461_9HYPH</name>
<keyword evidence="6" id="KW-1185">Reference proteome</keyword>
<dbReference type="Pfam" id="PF07729">
    <property type="entry name" value="FCD"/>
    <property type="match status" value="1"/>
</dbReference>
<keyword evidence="2" id="KW-0238">DNA-binding</keyword>
<evidence type="ECO:0000256" key="3">
    <source>
        <dbReference type="ARBA" id="ARBA00023163"/>
    </source>
</evidence>
<keyword evidence="1" id="KW-0805">Transcription regulation</keyword>
<dbReference type="Gene3D" id="1.20.120.530">
    <property type="entry name" value="GntR ligand-binding domain-like"/>
    <property type="match status" value="1"/>
</dbReference>
<evidence type="ECO:0000313" key="6">
    <source>
        <dbReference type="Proteomes" id="UP000199495"/>
    </source>
</evidence>
<keyword evidence="3" id="KW-0804">Transcription</keyword>
<organism evidence="5 6">
    <name type="scientific">Pelagibacterium luteolum</name>
    <dbReference type="NCBI Taxonomy" id="440168"/>
    <lineage>
        <taxon>Bacteria</taxon>
        <taxon>Pseudomonadati</taxon>
        <taxon>Pseudomonadota</taxon>
        <taxon>Alphaproteobacteria</taxon>
        <taxon>Hyphomicrobiales</taxon>
        <taxon>Devosiaceae</taxon>
        <taxon>Pelagibacterium</taxon>
    </lineage>
</organism>
<dbReference type="RefSeq" id="WP_244504911.1">
    <property type="nucleotide sequence ID" value="NZ_FNCS01000001.1"/>
</dbReference>
<evidence type="ECO:0000256" key="2">
    <source>
        <dbReference type="ARBA" id="ARBA00023125"/>
    </source>
</evidence>
<evidence type="ECO:0000313" key="5">
    <source>
        <dbReference type="EMBL" id="SDG17815.1"/>
    </source>
</evidence>
<dbReference type="SUPFAM" id="SSF48008">
    <property type="entry name" value="GntR ligand-binding domain-like"/>
    <property type="match status" value="1"/>
</dbReference>
<dbReference type="Pfam" id="PF00392">
    <property type="entry name" value="GntR"/>
    <property type="match status" value="1"/>
</dbReference>
<dbReference type="CDD" id="cd07377">
    <property type="entry name" value="WHTH_GntR"/>
    <property type="match status" value="1"/>
</dbReference>
<dbReference type="STRING" id="440168.SAMN04487974_101293"/>
<feature type="domain" description="HTH gntR-type" evidence="4">
    <location>
        <begin position="16"/>
        <end position="83"/>
    </location>
</feature>
<dbReference type="PANTHER" id="PTHR43537">
    <property type="entry name" value="TRANSCRIPTIONAL REGULATOR, GNTR FAMILY"/>
    <property type="match status" value="1"/>
</dbReference>
<dbReference type="PROSITE" id="PS50949">
    <property type="entry name" value="HTH_GNTR"/>
    <property type="match status" value="1"/>
</dbReference>
<dbReference type="Gene3D" id="1.10.10.10">
    <property type="entry name" value="Winged helix-like DNA-binding domain superfamily/Winged helix DNA-binding domain"/>
    <property type="match status" value="1"/>
</dbReference>
<dbReference type="InterPro" id="IPR011711">
    <property type="entry name" value="GntR_C"/>
</dbReference>
<dbReference type="GO" id="GO:0003677">
    <property type="term" value="F:DNA binding"/>
    <property type="evidence" value="ECO:0007669"/>
    <property type="project" value="UniProtKB-KW"/>
</dbReference>
<dbReference type="InterPro" id="IPR000524">
    <property type="entry name" value="Tscrpt_reg_HTH_GntR"/>
</dbReference>
<reference evidence="5 6" key="1">
    <citation type="submission" date="2016-10" db="EMBL/GenBank/DDBJ databases">
        <authorList>
            <person name="de Groot N.N."/>
        </authorList>
    </citation>
    <scope>NUCLEOTIDE SEQUENCE [LARGE SCALE GENOMIC DNA]</scope>
    <source>
        <strain evidence="5 6">CGMCC 1.10267</strain>
    </source>
</reference>
<dbReference type="InterPro" id="IPR036390">
    <property type="entry name" value="WH_DNA-bd_sf"/>
</dbReference>
<dbReference type="GO" id="GO:0003700">
    <property type="term" value="F:DNA-binding transcription factor activity"/>
    <property type="evidence" value="ECO:0007669"/>
    <property type="project" value="InterPro"/>
</dbReference>
<dbReference type="InterPro" id="IPR036388">
    <property type="entry name" value="WH-like_DNA-bd_sf"/>
</dbReference>
<evidence type="ECO:0000259" key="4">
    <source>
        <dbReference type="PROSITE" id="PS50949"/>
    </source>
</evidence>
<proteinExistence type="predicted"/>
<dbReference type="SUPFAM" id="SSF46785">
    <property type="entry name" value="Winged helix' DNA-binding domain"/>
    <property type="match status" value="1"/>
</dbReference>
<dbReference type="PANTHER" id="PTHR43537:SF41">
    <property type="entry name" value="TRANSCRIPTIONAL REGULATORY PROTEIN"/>
    <property type="match status" value="1"/>
</dbReference>